<keyword evidence="2" id="KW-0346">Stress response</keyword>
<accession>D1C2R5</accession>
<dbReference type="KEGG" id="sti:Sthe_1096"/>
<organism evidence="2 3">
    <name type="scientific">Sphaerobacter thermophilus (strain ATCC 49802 / DSM 20745 / KCCM 41009 / NCIMB 13125 / S 6022)</name>
    <dbReference type="NCBI Taxonomy" id="479434"/>
    <lineage>
        <taxon>Bacteria</taxon>
        <taxon>Pseudomonadati</taxon>
        <taxon>Thermomicrobiota</taxon>
        <taxon>Thermomicrobia</taxon>
        <taxon>Sphaerobacterales</taxon>
        <taxon>Sphaerobacterineae</taxon>
        <taxon>Sphaerobacteraceae</taxon>
        <taxon>Sphaerobacter</taxon>
    </lineage>
</organism>
<gene>
    <name evidence="2" type="ordered locus">Sthe_1096</name>
</gene>
<keyword evidence="1" id="KW-0175">Coiled coil</keyword>
<dbReference type="InParanoid" id="D1C2R5"/>
<dbReference type="AlphaFoldDB" id="D1C2R5"/>
<dbReference type="EMBL" id="CP001823">
    <property type="protein sequence ID" value="ACZ38532.1"/>
    <property type="molecule type" value="Genomic_DNA"/>
</dbReference>
<dbReference type="Proteomes" id="UP000002027">
    <property type="component" value="Chromosome 1"/>
</dbReference>
<evidence type="ECO:0000313" key="3">
    <source>
        <dbReference type="Proteomes" id="UP000002027"/>
    </source>
</evidence>
<evidence type="ECO:0000313" key="2">
    <source>
        <dbReference type="EMBL" id="ACZ38532.1"/>
    </source>
</evidence>
<sequence>MVYGKPVLPARVDELERVRLELELRRRTLALEQLRALLTEEEAAQEALRRRIEDRLGPLRREIERLKAELERIDQRLQRLQFARQSLSDEELDREEETFRAEEAAWWAEWRHRRAERQTRRGEVVNRNGHDDITLRQLYRTLARLVHPDLARDPADRSRREAVMRLANSAREAGDLDQLRRLLAIWARPDEGEWPRDVEILRARVGQRQVEIGEVRRQLNNLRRQPMGRLLRRGDLEVHRYLRAEEVRLNRELAMLRLRRRRALRQLEERRRELGVSAAE</sequence>
<dbReference type="STRING" id="479434.Sthe_1096"/>
<name>D1C2R5_SPHTD</name>
<evidence type="ECO:0000256" key="1">
    <source>
        <dbReference type="SAM" id="Coils"/>
    </source>
</evidence>
<feature type="coiled-coil region" evidence="1">
    <location>
        <begin position="12"/>
        <end position="90"/>
    </location>
</feature>
<dbReference type="RefSeq" id="WP_012871579.1">
    <property type="nucleotide sequence ID" value="NC_013523.1"/>
</dbReference>
<reference evidence="2 3" key="2">
    <citation type="journal article" date="2010" name="Stand. Genomic Sci.">
        <title>Complete genome sequence of Desulfohalobium retbaense type strain (HR(100)).</title>
        <authorList>
            <person name="Spring S."/>
            <person name="Nolan M."/>
            <person name="Lapidus A."/>
            <person name="Glavina Del Rio T."/>
            <person name="Copeland A."/>
            <person name="Tice H."/>
            <person name="Cheng J.F."/>
            <person name="Lucas S."/>
            <person name="Land M."/>
            <person name="Chen F."/>
            <person name="Bruce D."/>
            <person name="Goodwin L."/>
            <person name="Pitluck S."/>
            <person name="Ivanova N."/>
            <person name="Mavromatis K."/>
            <person name="Mikhailova N."/>
            <person name="Pati A."/>
            <person name="Chen A."/>
            <person name="Palaniappan K."/>
            <person name="Hauser L."/>
            <person name="Chang Y.J."/>
            <person name="Jeffries C.D."/>
            <person name="Munk C."/>
            <person name="Kiss H."/>
            <person name="Chain P."/>
            <person name="Han C."/>
            <person name="Brettin T."/>
            <person name="Detter J.C."/>
            <person name="Schuler E."/>
            <person name="Goker M."/>
            <person name="Rohde M."/>
            <person name="Bristow J."/>
            <person name="Eisen J.A."/>
            <person name="Markowitz V."/>
            <person name="Hugenholtz P."/>
            <person name="Kyrpides N.C."/>
            <person name="Klenk H.P."/>
        </authorList>
    </citation>
    <scope>NUCLEOTIDE SEQUENCE [LARGE SCALE GENOMIC DNA]</scope>
    <source>
        <strain evidence="3">ATCC 49802 / DSM 20745 / S 6022</strain>
    </source>
</reference>
<keyword evidence="3" id="KW-1185">Reference proteome</keyword>
<protein>
    <submittedName>
        <fullName evidence="2">Heat shock protein DnaJ domain protein</fullName>
    </submittedName>
</protein>
<reference evidence="3" key="1">
    <citation type="submission" date="2009-11" db="EMBL/GenBank/DDBJ databases">
        <title>The complete chromosome 1 of Sphaerobacter thermophilus DSM 20745.</title>
        <authorList>
            <person name="Lucas S."/>
            <person name="Copeland A."/>
            <person name="Lapidus A."/>
            <person name="Glavina del Rio T."/>
            <person name="Dalin E."/>
            <person name="Tice H."/>
            <person name="Bruce D."/>
            <person name="Goodwin L."/>
            <person name="Pitluck S."/>
            <person name="Kyrpides N."/>
            <person name="Mavromatis K."/>
            <person name="Ivanova N."/>
            <person name="Mikhailova N."/>
            <person name="LaButti K.M."/>
            <person name="Clum A."/>
            <person name="Sun H.I."/>
            <person name="Brettin T."/>
            <person name="Detter J.C."/>
            <person name="Han C."/>
            <person name="Larimer F."/>
            <person name="Land M."/>
            <person name="Hauser L."/>
            <person name="Markowitz V."/>
            <person name="Cheng J.F."/>
            <person name="Hugenholtz P."/>
            <person name="Woyke T."/>
            <person name="Wu D."/>
            <person name="Steenblock K."/>
            <person name="Schneider S."/>
            <person name="Pukall R."/>
            <person name="Goeker M."/>
            <person name="Klenk H.P."/>
            <person name="Eisen J.A."/>
        </authorList>
    </citation>
    <scope>NUCLEOTIDE SEQUENCE [LARGE SCALE GENOMIC DNA]</scope>
    <source>
        <strain evidence="3">ATCC 49802 / DSM 20745 / S 6022</strain>
    </source>
</reference>
<dbReference type="HOGENOM" id="CLU_959555_0_0_0"/>
<dbReference type="eggNOG" id="COG2214">
    <property type="taxonomic scope" value="Bacteria"/>
</dbReference>
<proteinExistence type="predicted"/>